<reference evidence="15" key="1">
    <citation type="journal article" date="2021" name="J Fungi (Basel)">
        <title>Virulence traits and population genomics of the black yeast Aureobasidium melanogenum.</title>
        <authorList>
            <person name="Cernosa A."/>
            <person name="Sun X."/>
            <person name="Gostincar C."/>
            <person name="Fang C."/>
            <person name="Gunde-Cimerman N."/>
            <person name="Song Z."/>
        </authorList>
    </citation>
    <scope>NUCLEOTIDE SEQUENCE</scope>
    <source>
        <strain evidence="15">EXF-9911</strain>
    </source>
</reference>
<comment type="catalytic activity">
    <reaction evidence="1">
        <text>Hydrolysis of terminal, non-reducing alpha-D-galactose residues in alpha-D-galactosides, including galactose oligosaccharides, galactomannans and galactolipids.</text>
        <dbReference type="EC" id="3.2.1.22"/>
    </reaction>
</comment>
<comment type="catalytic activity">
    <reaction evidence="10">
        <text>Endohydrolysis of (1-&gt;4)-beta-D-xylosidic linkages in xylans.</text>
        <dbReference type="EC" id="3.2.1.8"/>
    </reaction>
</comment>
<dbReference type="GO" id="GO:0004557">
    <property type="term" value="F:alpha-galactosidase activity"/>
    <property type="evidence" value="ECO:0007669"/>
    <property type="project" value="UniProtKB-EC"/>
</dbReference>
<dbReference type="GO" id="GO:0016491">
    <property type="term" value="F:oxidoreductase activity"/>
    <property type="evidence" value="ECO:0007669"/>
    <property type="project" value="UniProtKB-KW"/>
</dbReference>
<dbReference type="InterPro" id="IPR012133">
    <property type="entry name" value="Alpha-hydoxy_acid_DH_FMN"/>
</dbReference>
<feature type="non-terminal residue" evidence="15">
    <location>
        <position position="1"/>
    </location>
</feature>
<feature type="domain" description="CBM1" evidence="12">
    <location>
        <begin position="26"/>
        <end position="62"/>
    </location>
</feature>
<comment type="similarity">
    <text evidence="3 10">Belongs to the glycosyl hydrolase 10 (cellulase F) family.</text>
</comment>
<proteinExistence type="inferred from homology"/>
<evidence type="ECO:0000256" key="5">
    <source>
        <dbReference type="ARBA" id="ARBA00022801"/>
    </source>
</evidence>
<evidence type="ECO:0000256" key="11">
    <source>
        <dbReference type="SAM" id="SignalP"/>
    </source>
</evidence>
<dbReference type="GO" id="GO:0030248">
    <property type="term" value="F:cellulose binding"/>
    <property type="evidence" value="ECO:0007669"/>
    <property type="project" value="InterPro"/>
</dbReference>
<evidence type="ECO:0000256" key="3">
    <source>
        <dbReference type="ARBA" id="ARBA00007495"/>
    </source>
</evidence>
<feature type="domain" description="GH10" evidence="14">
    <location>
        <begin position="121"/>
        <end position="403"/>
    </location>
</feature>
<dbReference type="GO" id="GO:0005576">
    <property type="term" value="C:extracellular region"/>
    <property type="evidence" value="ECO:0007669"/>
    <property type="project" value="InterPro"/>
</dbReference>
<dbReference type="AlphaFoldDB" id="A0A9P8EIM4"/>
<keyword evidence="6" id="KW-0560">Oxidoreductase</keyword>
<dbReference type="InterPro" id="IPR035971">
    <property type="entry name" value="CBD_sf"/>
</dbReference>
<dbReference type="InterPro" id="IPR017853">
    <property type="entry name" value="GH"/>
</dbReference>
<dbReference type="PANTHER" id="PTHR10578:SF149">
    <property type="entry name" value="2-HYDROXYACID OXIDASE 2"/>
    <property type="match status" value="1"/>
</dbReference>
<evidence type="ECO:0000256" key="9">
    <source>
        <dbReference type="ARBA" id="ARBA00024042"/>
    </source>
</evidence>
<dbReference type="InterPro" id="IPR013785">
    <property type="entry name" value="Aldolase_TIM"/>
</dbReference>
<dbReference type="PROSITE" id="PS51349">
    <property type="entry name" value="FMN_HYDROXY_ACID_DH_2"/>
    <property type="match status" value="1"/>
</dbReference>
<dbReference type="GO" id="GO:0010181">
    <property type="term" value="F:FMN binding"/>
    <property type="evidence" value="ECO:0007669"/>
    <property type="project" value="InterPro"/>
</dbReference>
<dbReference type="Proteomes" id="UP000779574">
    <property type="component" value="Unassembled WGS sequence"/>
</dbReference>
<organism evidence="15 16">
    <name type="scientific">Aureobasidium melanogenum</name>
    <name type="common">Aureobasidium pullulans var. melanogenum</name>
    <dbReference type="NCBI Taxonomy" id="46634"/>
    <lineage>
        <taxon>Eukaryota</taxon>
        <taxon>Fungi</taxon>
        <taxon>Dikarya</taxon>
        <taxon>Ascomycota</taxon>
        <taxon>Pezizomycotina</taxon>
        <taxon>Dothideomycetes</taxon>
        <taxon>Dothideomycetidae</taxon>
        <taxon>Dothideales</taxon>
        <taxon>Saccotheciaceae</taxon>
        <taxon>Aureobasidium</taxon>
    </lineage>
</organism>
<dbReference type="GO" id="GO:0000272">
    <property type="term" value="P:polysaccharide catabolic process"/>
    <property type="evidence" value="ECO:0007669"/>
    <property type="project" value="UniProtKB-KW"/>
</dbReference>
<dbReference type="EC" id="3.2.1.8" evidence="10"/>
<keyword evidence="10" id="KW-0326">Glycosidase</keyword>
<evidence type="ECO:0000256" key="4">
    <source>
        <dbReference type="ARBA" id="ARBA00022729"/>
    </source>
</evidence>
<evidence type="ECO:0000259" key="14">
    <source>
        <dbReference type="PROSITE" id="PS51760"/>
    </source>
</evidence>
<reference evidence="15" key="2">
    <citation type="submission" date="2021-08" db="EMBL/GenBank/DDBJ databases">
        <authorList>
            <person name="Gostincar C."/>
            <person name="Sun X."/>
            <person name="Song Z."/>
            <person name="Gunde-Cimerman N."/>
        </authorList>
    </citation>
    <scope>NUCLEOTIDE SEQUENCE</scope>
    <source>
        <strain evidence="15">EXF-9911</strain>
    </source>
</reference>
<dbReference type="SUPFAM" id="SSF51445">
    <property type="entry name" value="(Trans)glycosidases"/>
    <property type="match status" value="1"/>
</dbReference>
<evidence type="ECO:0000256" key="2">
    <source>
        <dbReference type="ARBA" id="ARBA00001917"/>
    </source>
</evidence>
<comment type="similarity">
    <text evidence="9">Belongs to the FMN-dependent alpha-hydroxy acid dehydrogenase family.</text>
</comment>
<keyword evidence="7 10" id="KW-0119">Carbohydrate metabolism</keyword>
<dbReference type="InterPro" id="IPR001000">
    <property type="entry name" value="GH10_dom"/>
</dbReference>
<dbReference type="CDD" id="cd02809">
    <property type="entry name" value="alpha_hydroxyacid_oxid_FMN"/>
    <property type="match status" value="1"/>
</dbReference>
<feature type="signal peptide" evidence="11">
    <location>
        <begin position="1"/>
        <end position="20"/>
    </location>
</feature>
<protein>
    <recommendedName>
        <fullName evidence="10">Beta-xylanase</fullName>
        <ecNumber evidence="10">3.2.1.8</ecNumber>
    </recommendedName>
</protein>
<evidence type="ECO:0000256" key="7">
    <source>
        <dbReference type="ARBA" id="ARBA00023277"/>
    </source>
</evidence>
<dbReference type="FunFam" id="3.20.20.70:FF:000056">
    <property type="entry name" value="hydroxyacid oxidase 2"/>
    <property type="match status" value="1"/>
</dbReference>
<evidence type="ECO:0000313" key="15">
    <source>
        <dbReference type="EMBL" id="KAG9689842.1"/>
    </source>
</evidence>
<evidence type="ECO:0000259" key="12">
    <source>
        <dbReference type="PROSITE" id="PS51164"/>
    </source>
</evidence>
<evidence type="ECO:0000256" key="6">
    <source>
        <dbReference type="ARBA" id="ARBA00023002"/>
    </source>
</evidence>
<dbReference type="InterPro" id="IPR000262">
    <property type="entry name" value="FMN-dep_DH"/>
</dbReference>
<dbReference type="PROSITE" id="PS51760">
    <property type="entry name" value="GH10_2"/>
    <property type="match status" value="1"/>
</dbReference>
<dbReference type="Gene3D" id="3.20.20.70">
    <property type="entry name" value="Aldolase class I"/>
    <property type="match status" value="1"/>
</dbReference>
<feature type="chain" id="PRO_5040239242" description="Beta-xylanase" evidence="11">
    <location>
        <begin position="21"/>
        <end position="783"/>
    </location>
</feature>
<dbReference type="Pfam" id="PF00734">
    <property type="entry name" value="CBM_1"/>
    <property type="match status" value="1"/>
</dbReference>
<accession>A0A9P8EIM4</accession>
<feature type="domain" description="FMN hydroxy acid dehydrogenase" evidence="13">
    <location>
        <begin position="432"/>
        <end position="776"/>
    </location>
</feature>
<dbReference type="Pfam" id="PF01070">
    <property type="entry name" value="FMN_dh"/>
    <property type="match status" value="1"/>
</dbReference>
<dbReference type="PROSITE" id="PS51164">
    <property type="entry name" value="CBM1_2"/>
    <property type="match status" value="1"/>
</dbReference>
<keyword evidence="5 10" id="KW-0378">Hydrolase</keyword>
<dbReference type="SUPFAM" id="SSF57180">
    <property type="entry name" value="Cellulose-binding domain"/>
    <property type="match status" value="1"/>
</dbReference>
<dbReference type="GO" id="GO:0031176">
    <property type="term" value="F:endo-1,4-beta-xylanase activity"/>
    <property type="evidence" value="ECO:0007669"/>
    <property type="project" value="UniProtKB-EC"/>
</dbReference>
<keyword evidence="4 11" id="KW-0732">Signal</keyword>
<evidence type="ECO:0000259" key="13">
    <source>
        <dbReference type="PROSITE" id="PS51349"/>
    </source>
</evidence>
<dbReference type="PROSITE" id="PS00562">
    <property type="entry name" value="CBM1_1"/>
    <property type="match status" value="1"/>
</dbReference>
<dbReference type="Pfam" id="PF00331">
    <property type="entry name" value="Glyco_hydro_10"/>
    <property type="match status" value="1"/>
</dbReference>
<dbReference type="Gene3D" id="3.20.20.80">
    <property type="entry name" value="Glycosidases"/>
    <property type="match status" value="1"/>
</dbReference>
<dbReference type="InterPro" id="IPR000254">
    <property type="entry name" value="CBD"/>
</dbReference>
<dbReference type="PROSITE" id="PS00557">
    <property type="entry name" value="FMN_HYDROXY_ACID_DH_1"/>
    <property type="match status" value="1"/>
</dbReference>
<name>A0A9P8EIM4_AURME</name>
<gene>
    <name evidence="15" type="ORF">KCU76_g8584</name>
</gene>
<dbReference type="SMART" id="SM00236">
    <property type="entry name" value="fCBD"/>
    <property type="match status" value="1"/>
</dbReference>
<evidence type="ECO:0000256" key="8">
    <source>
        <dbReference type="ARBA" id="ARBA00023326"/>
    </source>
</evidence>
<comment type="caution">
    <text evidence="15">The sequence shown here is derived from an EMBL/GenBank/DDBJ whole genome shotgun (WGS) entry which is preliminary data.</text>
</comment>
<keyword evidence="8 10" id="KW-0624">Polysaccharide degradation</keyword>
<dbReference type="PRINTS" id="PR00134">
    <property type="entry name" value="GLHYDRLASE10"/>
</dbReference>
<evidence type="ECO:0000256" key="10">
    <source>
        <dbReference type="RuleBase" id="RU361174"/>
    </source>
</evidence>
<evidence type="ECO:0000256" key="1">
    <source>
        <dbReference type="ARBA" id="ARBA00001255"/>
    </source>
</evidence>
<dbReference type="PANTHER" id="PTHR10578">
    <property type="entry name" value="S -2-HYDROXY-ACID OXIDASE-RELATED"/>
    <property type="match status" value="1"/>
</dbReference>
<dbReference type="EMBL" id="JAHFXF010000334">
    <property type="protein sequence ID" value="KAG9689842.1"/>
    <property type="molecule type" value="Genomic_DNA"/>
</dbReference>
<dbReference type="SUPFAM" id="SSF51395">
    <property type="entry name" value="FMN-linked oxidoreductases"/>
    <property type="match status" value="1"/>
</dbReference>
<dbReference type="InterPro" id="IPR008259">
    <property type="entry name" value="FMN_hydac_DH_AS"/>
</dbReference>
<comment type="cofactor">
    <cofactor evidence="2">
        <name>FMN</name>
        <dbReference type="ChEBI" id="CHEBI:58210"/>
    </cofactor>
</comment>
<dbReference type="InterPro" id="IPR037396">
    <property type="entry name" value="FMN_HAD"/>
</dbReference>
<dbReference type="GO" id="GO:0005737">
    <property type="term" value="C:cytoplasm"/>
    <property type="evidence" value="ECO:0007669"/>
    <property type="project" value="UniProtKB-ARBA"/>
</dbReference>
<dbReference type="SMART" id="SM00633">
    <property type="entry name" value="Glyco_10"/>
    <property type="match status" value="1"/>
</dbReference>
<evidence type="ECO:0000313" key="16">
    <source>
        <dbReference type="Proteomes" id="UP000779574"/>
    </source>
</evidence>
<sequence>MYISTATLSSIVLAASLASAGPAHVRRADAYAQCGGQGFTGSSTCVAGYHCAESNAWYSQCVPGAAAAAAAPASSPAAANVQSSAAAKAPISTTNKAGSSQPADSLNKLFQAKGKKYFGTCGDQGTLGNAQTAAIVKADFGQLTPENSMKWDATESSQGNFNFAGGDYLVNFASQNGDLVRGHTLVWYSQLPQWVQNINDKTTLTNVMKNHITKVMTHFKGKIYAWDVVNEAFNEDGTLRQNVFMKVLGEDYIRIAFETARAADPNAKLYINDYNLDSASYAKTQGFISHVKKWIAAGIPIDGVGSQTHLGKAGSFNNPDNVPAAFKAVCAAAPECAMTELDLAGADASSYVKVVNACVQTKNCVGITEWGISDSQSWRKSDSPLLFDSNFQKKPAYTAIVNALNIRSLRSTVTIWTKSISIAKNTMNRLPTLDPHVLTIADLKEAACRDMPAMYRDYYNEGAMDLITLKDNEAAFNRYKIRPRVMINVAKIDLETKIFGITTAAPFGFSPAAMHGLAHPDGELATSRAAAEANICMGLSVFATQSLEDVIAQNTGNPYFMHISMIKDKVACANTIKRAEAAGYKAIFLSVDVPVLGQRLNEHKNKFELPEGLEWPNLTAMGEGLEYDATIEWHTAIPWIRSQTKLEIWLKGVASPEDVALAIQHKVDGIMISNHGGRQLDGVPATLDSLRDCASVAKGKIPIAFDGGVRRGSDIFKALALGADFVFMGRVPIWGLAQGVELAVKILMAELRMTMALAGCRTVKEINRGHLAVLKSDGVLCKL</sequence>